<keyword evidence="2" id="KW-0808">Transferase</keyword>
<dbReference type="Proteomes" id="UP000001882">
    <property type="component" value="Chromosome"/>
</dbReference>
<dbReference type="InParanoid" id="D1YZ11"/>
<evidence type="ECO:0000259" key="1">
    <source>
        <dbReference type="Pfam" id="PF18765"/>
    </source>
</evidence>
<dbReference type="InterPro" id="IPR043519">
    <property type="entry name" value="NT_sf"/>
</dbReference>
<dbReference type="RefSeq" id="WP_012900362.1">
    <property type="nucleotide sequence ID" value="NC_013665.1"/>
</dbReference>
<dbReference type="InterPro" id="IPR041633">
    <property type="entry name" value="Polbeta"/>
</dbReference>
<dbReference type="PANTHER" id="PTHR33933">
    <property type="entry name" value="NUCLEOTIDYLTRANSFERASE"/>
    <property type="match status" value="1"/>
</dbReference>
<gene>
    <name evidence="2" type="ordered locus">MCP_1611</name>
</gene>
<reference evidence="2 3" key="1">
    <citation type="journal article" date="2007" name="Appl. Environ. Microbiol.">
        <title>Isolation of key methanogens for global methane emission from rice paddy fields: a novel isolate affiliated with the clone cluster rice cluster I.</title>
        <authorList>
            <person name="Sakai S."/>
            <person name="Imachi H."/>
            <person name="Sekiguchi Y."/>
            <person name="Ohashi A."/>
            <person name="Harada H."/>
            <person name="Kamagata Y."/>
        </authorList>
    </citation>
    <scope>NUCLEOTIDE SEQUENCE [LARGE SCALE GENOMIC DNA]</scope>
    <source>
        <strain evidence="3">DSM 17711 / JCM 13418 / NBRC 101707 / SANAE</strain>
    </source>
</reference>
<dbReference type="GO" id="GO:0016740">
    <property type="term" value="F:transferase activity"/>
    <property type="evidence" value="ECO:0007669"/>
    <property type="project" value="UniProtKB-KW"/>
</dbReference>
<dbReference type="EMBL" id="AP011532">
    <property type="protein sequence ID" value="BAI61683.1"/>
    <property type="molecule type" value="Genomic_DNA"/>
</dbReference>
<name>D1YZ11_METPS</name>
<reference evidence="2 3" key="2">
    <citation type="journal article" date="2008" name="Int. J. Syst. Evol. Microbiol.">
        <title>Methanocella paludicola gen. nov., sp. nov., a methane-producing archaeon, the first isolate of the lineage 'Rice Cluster I', and proposal of the new archaeal order Methanocellales ord. nov.</title>
        <authorList>
            <person name="Sakai S."/>
            <person name="Imachi H."/>
            <person name="Hanada S."/>
            <person name="Ohashi A."/>
            <person name="Harada H."/>
            <person name="Kamagata Y."/>
        </authorList>
    </citation>
    <scope>NUCLEOTIDE SEQUENCE [LARGE SCALE GENOMIC DNA]</scope>
    <source>
        <strain evidence="3">DSM 17711 / JCM 13418 / NBRC 101707 / SANAE</strain>
    </source>
</reference>
<keyword evidence="3" id="KW-1185">Reference proteome</keyword>
<accession>D1YZ11</accession>
<dbReference type="InterPro" id="IPR052548">
    <property type="entry name" value="Type_VII_TA_antitoxin"/>
</dbReference>
<proteinExistence type="predicted"/>
<dbReference type="CDD" id="cd05403">
    <property type="entry name" value="NT_KNTase_like"/>
    <property type="match status" value="1"/>
</dbReference>
<dbReference type="PANTHER" id="PTHR33933:SF1">
    <property type="entry name" value="PROTEIN ADENYLYLTRANSFERASE MNTA-RELATED"/>
    <property type="match status" value="1"/>
</dbReference>
<dbReference type="STRING" id="304371.MCP_1611"/>
<feature type="domain" description="Polymerase beta nucleotidyltransferase" evidence="1">
    <location>
        <begin position="13"/>
        <end position="107"/>
    </location>
</feature>
<dbReference type="Pfam" id="PF18765">
    <property type="entry name" value="Polbeta"/>
    <property type="match status" value="1"/>
</dbReference>
<dbReference type="GeneID" id="8681532"/>
<dbReference type="SUPFAM" id="SSF81301">
    <property type="entry name" value="Nucleotidyltransferase"/>
    <property type="match status" value="1"/>
</dbReference>
<dbReference type="Gene3D" id="3.30.460.10">
    <property type="entry name" value="Beta Polymerase, domain 2"/>
    <property type="match status" value="1"/>
</dbReference>
<evidence type="ECO:0000313" key="2">
    <source>
        <dbReference type="EMBL" id="BAI61683.1"/>
    </source>
</evidence>
<dbReference type="KEGG" id="mpd:MCP_1611"/>
<protein>
    <submittedName>
        <fullName evidence="2">Nucleotidyl transferase</fullName>
    </submittedName>
</protein>
<dbReference type="AlphaFoldDB" id="D1YZ11"/>
<sequence>MFDQDTRNDLELIKEAINKELPDVEAIYLFGSVARGNYRKESDYDILVLVNDLPDNKIKRISRIRYGLLGKIKRPLELFILGTDELEFSSPFLYEVYHNHKQIYGKDVMSRYKDIAKKMRPFVLNGVKVGYYV</sequence>
<reference evidence="3" key="3">
    <citation type="journal article" date="2011" name="PLoS ONE">
        <title>Genome sequence of a mesophilic hydrogenotrophic methanogen Methanocella paludicola, the first cultivated representative of the order Methanocellales.</title>
        <authorList>
            <person name="Sakai S."/>
            <person name="Takaki Y."/>
            <person name="Shimamura S."/>
            <person name="Sekine M."/>
            <person name="Tajima T."/>
            <person name="Kosugi H."/>
            <person name="Ichikawa N."/>
            <person name="Tasumi E."/>
            <person name="Hiraki A.T."/>
            <person name="Shimizu A."/>
            <person name="Kato Y."/>
            <person name="Nishiko R."/>
            <person name="Mori K."/>
            <person name="Fujita N."/>
            <person name="Imachi H."/>
            <person name="Takai K."/>
        </authorList>
    </citation>
    <scope>NUCLEOTIDE SEQUENCE [LARGE SCALE GENOMIC DNA]</scope>
    <source>
        <strain evidence="3">DSM 17711 / JCM 13418 / NBRC 101707 / SANAE</strain>
    </source>
</reference>
<evidence type="ECO:0000313" key="3">
    <source>
        <dbReference type="Proteomes" id="UP000001882"/>
    </source>
</evidence>
<organism evidence="2 3">
    <name type="scientific">Methanocella paludicola (strain DSM 17711 / JCM 13418 / NBRC 101707 / SANAE)</name>
    <dbReference type="NCBI Taxonomy" id="304371"/>
    <lineage>
        <taxon>Archaea</taxon>
        <taxon>Methanobacteriati</taxon>
        <taxon>Methanobacteriota</taxon>
        <taxon>Stenosarchaea group</taxon>
        <taxon>Methanomicrobia</taxon>
        <taxon>Methanocellales</taxon>
        <taxon>Methanocellaceae</taxon>
        <taxon>Methanocella</taxon>
    </lineage>
</organism>
<dbReference type="OrthoDB" id="61846at2157"/>
<dbReference type="eggNOG" id="arCOG02105">
    <property type="taxonomic scope" value="Archaea"/>
</dbReference>